<organism evidence="2 3">
    <name type="scientific">Asanoa siamensis</name>
    <dbReference type="NCBI Taxonomy" id="926357"/>
    <lineage>
        <taxon>Bacteria</taxon>
        <taxon>Bacillati</taxon>
        <taxon>Actinomycetota</taxon>
        <taxon>Actinomycetes</taxon>
        <taxon>Micromonosporales</taxon>
        <taxon>Micromonosporaceae</taxon>
        <taxon>Asanoa</taxon>
    </lineage>
</organism>
<dbReference type="InterPro" id="IPR029068">
    <property type="entry name" value="Glyas_Bleomycin-R_OHBP_Dase"/>
</dbReference>
<sequence>MPPAQLDHVSLAVPAAAPAWPLLRTRLGGAWAIGGTAPTFRFSTLRYANGMCLELLEPRPESAFVTRFLDRSGPGMHHLTFKVPDLQAAVDAAAAAGYPCFGVNTDNPAWQEAFIHPRVAGGTLVQLARSLPDEPPPAPADLPPAGSAPATLRTVEWSATDPARAIALLRLLGGRVTGGVPGPVEVTFRTTRIRVRDVAGPARLEFEGVDPVTRVSYAGRGGVPFRDPTLGVDIVLR</sequence>
<gene>
    <name evidence="2" type="ORF">Asi02nite_61950</name>
</gene>
<proteinExistence type="predicted"/>
<dbReference type="PROSITE" id="PS51819">
    <property type="entry name" value="VOC"/>
    <property type="match status" value="1"/>
</dbReference>
<evidence type="ECO:0000259" key="1">
    <source>
        <dbReference type="PROSITE" id="PS51819"/>
    </source>
</evidence>
<dbReference type="Proteomes" id="UP000604117">
    <property type="component" value="Unassembled WGS sequence"/>
</dbReference>
<comment type="caution">
    <text evidence="2">The sequence shown here is derived from an EMBL/GenBank/DDBJ whole genome shotgun (WGS) entry which is preliminary data.</text>
</comment>
<name>A0ABQ4CZF9_9ACTN</name>
<protein>
    <recommendedName>
        <fullName evidence="1">VOC domain-containing protein</fullName>
    </recommendedName>
</protein>
<dbReference type="SUPFAM" id="SSF54593">
    <property type="entry name" value="Glyoxalase/Bleomycin resistance protein/Dihydroxybiphenyl dioxygenase"/>
    <property type="match status" value="1"/>
</dbReference>
<dbReference type="Gene3D" id="3.10.180.10">
    <property type="entry name" value="2,3-Dihydroxybiphenyl 1,2-Dioxygenase, domain 1"/>
    <property type="match status" value="1"/>
</dbReference>
<dbReference type="Pfam" id="PF13669">
    <property type="entry name" value="Glyoxalase_4"/>
    <property type="match status" value="1"/>
</dbReference>
<accession>A0ABQ4CZF9</accession>
<dbReference type="InterPro" id="IPR037523">
    <property type="entry name" value="VOC_core"/>
</dbReference>
<evidence type="ECO:0000313" key="2">
    <source>
        <dbReference type="EMBL" id="GIF76677.1"/>
    </source>
</evidence>
<keyword evidence="3" id="KW-1185">Reference proteome</keyword>
<evidence type="ECO:0000313" key="3">
    <source>
        <dbReference type="Proteomes" id="UP000604117"/>
    </source>
</evidence>
<feature type="domain" description="VOC" evidence="1">
    <location>
        <begin position="5"/>
        <end position="130"/>
    </location>
</feature>
<dbReference type="EMBL" id="BONE01000067">
    <property type="protein sequence ID" value="GIF76677.1"/>
    <property type="molecule type" value="Genomic_DNA"/>
</dbReference>
<reference evidence="2 3" key="1">
    <citation type="submission" date="2021-01" db="EMBL/GenBank/DDBJ databases">
        <title>Whole genome shotgun sequence of Asanoa siamensis NBRC 107932.</title>
        <authorList>
            <person name="Komaki H."/>
            <person name="Tamura T."/>
        </authorList>
    </citation>
    <scope>NUCLEOTIDE SEQUENCE [LARGE SCALE GENOMIC DNA]</scope>
    <source>
        <strain evidence="2 3">NBRC 107932</strain>
    </source>
</reference>